<dbReference type="InterPro" id="IPR036928">
    <property type="entry name" value="AS_sf"/>
</dbReference>
<keyword evidence="4" id="KW-1185">Reference proteome</keyword>
<dbReference type="AlphaFoldDB" id="S0KS01"/>
<dbReference type="RefSeq" id="WP_016183023.1">
    <property type="nucleotide sequence ID" value="NZ_JXKI01000009.1"/>
</dbReference>
<sequence length="490" mass="54651">MRIKDALYISEQLQKKQFSFEEYLNEITQKYQDWQPKLNAFISFNPDEALAYYQKMNQVQAIRSPFQYLPIPLKGLGQNKKGWLNTAGSRLLANSRAQSNNHFVNKIEQLGMIPLGQTNIPEYGFKNITDSALHGICKNPWHLDYYSGGSSGGAASAVAAGIFPMATASDGGGSIRIPASFCGLIGLKPTRGTMPVGPNGWRGWQGASISFALTVSMRDTESLFYQMRTSQGAAPYQAPACEWRHQQALPPKKLKIAYCLESPVAKNVSATAKDAVLAAVKFLVDQGHEVVEIKYPVNLPELMVQYYRMNGADTAAMFSQMETAFNRHFTLDDMEPMTWAIYQLGQSMSASQYVQSLEYWDEAADSMEQLFLTYDLFLTPTTADCAPHLQTAFLSTEVYEQLFHAHTLSFAQREALVYDMFAKSLALTPYTQLANLTGQPALSLPTGLSLQGLPQGIQFMAAKGREDLLFMIGRQFEQNQRFILPKAYQA</sequence>
<dbReference type="Pfam" id="PF01425">
    <property type="entry name" value="Amidase"/>
    <property type="match status" value="1"/>
</dbReference>
<dbReference type="PATRIC" id="fig|1121865.3.peg.848"/>
<evidence type="ECO:0000313" key="3">
    <source>
        <dbReference type="EMBL" id="EOW87680.1"/>
    </source>
</evidence>
<dbReference type="InterPro" id="IPR020556">
    <property type="entry name" value="Amidase_CS"/>
</dbReference>
<evidence type="ECO:0000256" key="1">
    <source>
        <dbReference type="ARBA" id="ARBA00009199"/>
    </source>
</evidence>
<dbReference type="PANTHER" id="PTHR11895">
    <property type="entry name" value="TRANSAMIDASE"/>
    <property type="match status" value="1"/>
</dbReference>
<dbReference type="Proteomes" id="UP000014113">
    <property type="component" value="Unassembled WGS sequence"/>
</dbReference>
<dbReference type="EMBL" id="ASWJ01000002">
    <property type="protein sequence ID" value="EOW87680.1"/>
    <property type="molecule type" value="Genomic_DNA"/>
</dbReference>
<evidence type="ECO:0000313" key="4">
    <source>
        <dbReference type="Proteomes" id="UP000014113"/>
    </source>
</evidence>
<dbReference type="OrthoDB" id="9811471at2"/>
<dbReference type="GO" id="GO:0003824">
    <property type="term" value="F:catalytic activity"/>
    <property type="evidence" value="ECO:0007669"/>
    <property type="project" value="InterPro"/>
</dbReference>
<protein>
    <recommendedName>
        <fullName evidence="2">Amidase domain-containing protein</fullName>
    </recommendedName>
</protein>
<dbReference type="PROSITE" id="PS00571">
    <property type="entry name" value="AMIDASES"/>
    <property type="match status" value="1"/>
</dbReference>
<accession>S0KS01</accession>
<evidence type="ECO:0000259" key="2">
    <source>
        <dbReference type="Pfam" id="PF01425"/>
    </source>
</evidence>
<dbReference type="eggNOG" id="COG0154">
    <property type="taxonomic scope" value="Bacteria"/>
</dbReference>
<dbReference type="Gene3D" id="3.90.1300.10">
    <property type="entry name" value="Amidase signature (AS) domain"/>
    <property type="match status" value="1"/>
</dbReference>
<dbReference type="SUPFAM" id="SSF75304">
    <property type="entry name" value="Amidase signature (AS) enzymes"/>
    <property type="match status" value="1"/>
</dbReference>
<name>S0KS01_9ENTE</name>
<gene>
    <name evidence="3" type="ORF">I568_00345</name>
</gene>
<dbReference type="STRING" id="1121865.OMW_00861"/>
<proteinExistence type="inferred from homology"/>
<organism evidence="3 4">
    <name type="scientific">Enterococcus columbae DSM 7374 = ATCC 51263</name>
    <dbReference type="NCBI Taxonomy" id="1121865"/>
    <lineage>
        <taxon>Bacteria</taxon>
        <taxon>Bacillati</taxon>
        <taxon>Bacillota</taxon>
        <taxon>Bacilli</taxon>
        <taxon>Lactobacillales</taxon>
        <taxon>Enterococcaceae</taxon>
        <taxon>Enterococcus</taxon>
    </lineage>
</organism>
<dbReference type="InterPro" id="IPR000120">
    <property type="entry name" value="Amidase"/>
</dbReference>
<dbReference type="InterPro" id="IPR023631">
    <property type="entry name" value="Amidase_dom"/>
</dbReference>
<comment type="caution">
    <text evidence="3">The sequence shown here is derived from an EMBL/GenBank/DDBJ whole genome shotgun (WGS) entry which is preliminary data.</text>
</comment>
<dbReference type="PANTHER" id="PTHR11895:SF7">
    <property type="entry name" value="GLUTAMYL-TRNA(GLN) AMIDOTRANSFERASE SUBUNIT A, MITOCHONDRIAL"/>
    <property type="match status" value="1"/>
</dbReference>
<feature type="domain" description="Amidase" evidence="2">
    <location>
        <begin position="23"/>
        <end position="469"/>
    </location>
</feature>
<comment type="similarity">
    <text evidence="1">Belongs to the amidase family.</text>
</comment>
<dbReference type="NCBIfam" id="NF005099">
    <property type="entry name" value="PRK06529.1"/>
    <property type="match status" value="1"/>
</dbReference>
<reference evidence="3 4" key="1">
    <citation type="submission" date="2013-03" db="EMBL/GenBank/DDBJ databases">
        <title>The Genome Sequence of Enterococcus columbae ATCC_51263 (PacBio/Illumina hybrid assembly).</title>
        <authorList>
            <consortium name="The Broad Institute Genomics Platform"/>
            <consortium name="The Broad Institute Genome Sequencing Center for Infectious Disease"/>
            <person name="Earl A."/>
            <person name="Russ C."/>
            <person name="Gilmore M."/>
            <person name="Surin D."/>
            <person name="Walker B."/>
            <person name="Young S."/>
            <person name="Zeng Q."/>
            <person name="Gargeya S."/>
            <person name="Fitzgerald M."/>
            <person name="Haas B."/>
            <person name="Abouelleil A."/>
            <person name="Allen A.W."/>
            <person name="Alvarado L."/>
            <person name="Arachchi H.M."/>
            <person name="Berlin A.M."/>
            <person name="Chapman S.B."/>
            <person name="Gainer-Dewar J."/>
            <person name="Goldberg J."/>
            <person name="Griggs A."/>
            <person name="Gujja S."/>
            <person name="Hansen M."/>
            <person name="Howarth C."/>
            <person name="Imamovic A."/>
            <person name="Ireland A."/>
            <person name="Larimer J."/>
            <person name="McCowan C."/>
            <person name="Murphy C."/>
            <person name="Pearson M."/>
            <person name="Poon T.W."/>
            <person name="Priest M."/>
            <person name="Roberts A."/>
            <person name="Saif S."/>
            <person name="Shea T."/>
            <person name="Sisk P."/>
            <person name="Sykes S."/>
            <person name="Wortman J."/>
            <person name="Nusbaum C."/>
            <person name="Birren B."/>
        </authorList>
    </citation>
    <scope>NUCLEOTIDE SEQUENCE [LARGE SCALE GENOMIC DNA]</scope>
    <source>
        <strain evidence="3 4">ATCC 51263</strain>
    </source>
</reference>